<feature type="region of interest" description="Disordered" evidence="1">
    <location>
        <begin position="1"/>
        <end position="80"/>
    </location>
</feature>
<feature type="compositionally biased region" description="Basic and acidic residues" evidence="1">
    <location>
        <begin position="13"/>
        <end position="24"/>
    </location>
</feature>
<comment type="caution">
    <text evidence="2">The sequence shown here is derived from an EMBL/GenBank/DDBJ whole genome shotgun (WGS) entry which is preliminary data.</text>
</comment>
<feature type="non-terminal residue" evidence="2">
    <location>
        <position position="1"/>
    </location>
</feature>
<gene>
    <name evidence="2" type="ORF">CHS0354_035111</name>
</gene>
<dbReference type="Proteomes" id="UP001195483">
    <property type="component" value="Unassembled WGS sequence"/>
</dbReference>
<proteinExistence type="predicted"/>
<reference evidence="2" key="1">
    <citation type="journal article" date="2021" name="Genome Biol. Evol.">
        <title>A High-Quality Reference Genome for a Parasitic Bivalve with Doubly Uniparental Inheritance (Bivalvia: Unionida).</title>
        <authorList>
            <person name="Smith C.H."/>
        </authorList>
    </citation>
    <scope>NUCLEOTIDE SEQUENCE</scope>
    <source>
        <strain evidence="2">CHS0354</strain>
    </source>
</reference>
<feature type="compositionally biased region" description="Polar residues" evidence="1">
    <location>
        <begin position="1"/>
        <end position="11"/>
    </location>
</feature>
<sequence>SGRTRSLQQKHYSTKESNSHNDHSNKKKPFGTIDHQTCTNYSNSNKTERQWKETTISTDPNQKTGPITCSTKNQHRQLPA</sequence>
<feature type="compositionally biased region" description="Polar residues" evidence="1">
    <location>
        <begin position="34"/>
        <end position="45"/>
    </location>
</feature>
<reference evidence="2" key="2">
    <citation type="journal article" date="2021" name="Genome Biol. Evol.">
        <title>Developing a high-quality reference genome for a parasitic bivalve with doubly uniparental inheritance (Bivalvia: Unionida).</title>
        <authorList>
            <person name="Smith C.H."/>
        </authorList>
    </citation>
    <scope>NUCLEOTIDE SEQUENCE</scope>
    <source>
        <strain evidence="2">CHS0354</strain>
        <tissue evidence="2">Mantle</tissue>
    </source>
</reference>
<organism evidence="2 3">
    <name type="scientific">Potamilus streckersoni</name>
    <dbReference type="NCBI Taxonomy" id="2493646"/>
    <lineage>
        <taxon>Eukaryota</taxon>
        <taxon>Metazoa</taxon>
        <taxon>Spiralia</taxon>
        <taxon>Lophotrochozoa</taxon>
        <taxon>Mollusca</taxon>
        <taxon>Bivalvia</taxon>
        <taxon>Autobranchia</taxon>
        <taxon>Heteroconchia</taxon>
        <taxon>Palaeoheterodonta</taxon>
        <taxon>Unionida</taxon>
        <taxon>Unionoidea</taxon>
        <taxon>Unionidae</taxon>
        <taxon>Ambleminae</taxon>
        <taxon>Lampsilini</taxon>
        <taxon>Potamilus</taxon>
    </lineage>
</organism>
<protein>
    <submittedName>
        <fullName evidence="2">Uncharacterized protein</fullName>
    </submittedName>
</protein>
<accession>A0AAE0WEY0</accession>
<dbReference type="EMBL" id="JAEAOA010002062">
    <property type="protein sequence ID" value="KAK3610845.1"/>
    <property type="molecule type" value="Genomic_DNA"/>
</dbReference>
<evidence type="ECO:0000313" key="2">
    <source>
        <dbReference type="EMBL" id="KAK3610845.1"/>
    </source>
</evidence>
<evidence type="ECO:0000256" key="1">
    <source>
        <dbReference type="SAM" id="MobiDB-lite"/>
    </source>
</evidence>
<feature type="compositionally biased region" description="Polar residues" evidence="1">
    <location>
        <begin position="53"/>
        <end position="72"/>
    </location>
</feature>
<reference evidence="2" key="3">
    <citation type="submission" date="2023-05" db="EMBL/GenBank/DDBJ databases">
        <authorList>
            <person name="Smith C.H."/>
        </authorList>
    </citation>
    <scope>NUCLEOTIDE SEQUENCE</scope>
    <source>
        <strain evidence="2">CHS0354</strain>
        <tissue evidence="2">Mantle</tissue>
    </source>
</reference>
<keyword evidence="3" id="KW-1185">Reference proteome</keyword>
<dbReference type="AlphaFoldDB" id="A0AAE0WEY0"/>
<evidence type="ECO:0000313" key="3">
    <source>
        <dbReference type="Proteomes" id="UP001195483"/>
    </source>
</evidence>
<name>A0AAE0WEY0_9BIVA</name>